<evidence type="ECO:0000313" key="3">
    <source>
        <dbReference type="Proteomes" id="UP000245055"/>
    </source>
</evidence>
<dbReference type="EMBL" id="QESZ01000011">
    <property type="protein sequence ID" value="PWD74180.1"/>
    <property type="molecule type" value="Genomic_DNA"/>
</dbReference>
<dbReference type="EMBL" id="QZDO01000021">
    <property type="protein sequence ID" value="RJL74928.1"/>
    <property type="molecule type" value="Genomic_DNA"/>
</dbReference>
<dbReference type="Proteomes" id="UP000266633">
    <property type="component" value="Unassembled WGS sequence"/>
</dbReference>
<dbReference type="Pfam" id="PF07450">
    <property type="entry name" value="HycH"/>
    <property type="match status" value="1"/>
</dbReference>
<comment type="caution">
    <text evidence="1">The sequence shown here is derived from an EMBL/GenBank/DDBJ whole genome shotgun (WGS) entry which is preliminary data.</text>
</comment>
<dbReference type="Proteomes" id="UP000245055">
    <property type="component" value="Unassembled WGS sequence"/>
</dbReference>
<evidence type="ECO:0000313" key="4">
    <source>
        <dbReference type="Proteomes" id="UP000266633"/>
    </source>
</evidence>
<evidence type="ECO:0000313" key="1">
    <source>
        <dbReference type="EMBL" id="PWD74180.1"/>
    </source>
</evidence>
<name>A0AAP2D1P6_9GAMM</name>
<dbReference type="RefSeq" id="WP_024105253.1">
    <property type="nucleotide sequence ID" value="NZ_CP031560.1"/>
</dbReference>
<proteinExistence type="predicted"/>
<protein>
    <submittedName>
        <fullName evidence="1">Formate hydrogenlyase maturation protein HycH</fullName>
    </submittedName>
</protein>
<evidence type="ECO:0000313" key="2">
    <source>
        <dbReference type="EMBL" id="RJL74928.1"/>
    </source>
</evidence>
<reference evidence="2 4" key="2">
    <citation type="submission" date="2018-09" db="EMBL/GenBank/DDBJ databases">
        <title>Phylogenetic diversity of Pectobacterium and Dickeya strains causing blackleg disease of potato in Morocco.</title>
        <authorList>
            <person name="Oulghazi S."/>
            <person name="Moumni M."/>
            <person name="Faure D."/>
        </authorList>
    </citation>
    <scope>NUCLEOTIDE SEQUENCE [LARGE SCALE GENOMIC DNA]</scope>
    <source>
        <strain evidence="2 4">S4.16.03.LID</strain>
    </source>
</reference>
<sequence length="132" mass="14979">MSSARFYALNRKFLDTRDKIPEQAQQVMYYSLAIGHHVGVIDCLKQVLHCPLTEYESWVGQLSDEEARRKMLGLLRFGEITIDHTHTALLGGAFTALAAGDSYPEWTATLVDYLAAMQREPAIYLMVKRLDD</sequence>
<keyword evidence="4" id="KW-1185">Reference proteome</keyword>
<reference evidence="1 3" key="1">
    <citation type="submission" date="2018-05" db="EMBL/GenBank/DDBJ databases">
        <title>Genomic diversity of pathogens causing Blackleg of Potato in Pakistan.</title>
        <authorList>
            <person name="Sarfraz S."/>
            <person name="Riaz K."/>
            <person name="Oulghazi S."/>
            <person name="Cigna J."/>
            <person name="Sahi S.T."/>
            <person name="Khan S.H."/>
            <person name="Hameed A."/>
            <person name="Faure D."/>
        </authorList>
    </citation>
    <scope>NUCLEOTIDE SEQUENCE [LARGE SCALE GENOMIC DNA]</scope>
    <source>
        <strain evidence="1 3">SS70</strain>
    </source>
</reference>
<gene>
    <name evidence="2" type="primary">hycH</name>
    <name evidence="2" type="ORF">D5077_07095</name>
    <name evidence="1" type="ORF">DF213_08800</name>
</gene>
<organism evidence="1 3">
    <name type="scientific">Dickeya dianthicola</name>
    <dbReference type="NCBI Taxonomy" id="204039"/>
    <lineage>
        <taxon>Bacteria</taxon>
        <taxon>Pseudomonadati</taxon>
        <taxon>Pseudomonadota</taxon>
        <taxon>Gammaproteobacteria</taxon>
        <taxon>Enterobacterales</taxon>
        <taxon>Pectobacteriaceae</taxon>
        <taxon>Dickeya</taxon>
    </lineage>
</organism>
<dbReference type="NCBIfam" id="NF011664">
    <property type="entry name" value="PRK15084.1"/>
    <property type="match status" value="1"/>
</dbReference>
<dbReference type="AlphaFoldDB" id="A0AAP2D1P6"/>
<dbReference type="InterPro" id="IPR010005">
    <property type="entry name" value="Formate_DH_maturation_HycH"/>
</dbReference>
<accession>A0AAP2D1P6</accession>
<dbReference type="GeneID" id="49321434"/>